<dbReference type="Proteomes" id="UP000282378">
    <property type="component" value="Unassembled WGS sequence"/>
</dbReference>
<protein>
    <submittedName>
        <fullName evidence="1">Uncharacterized protein</fullName>
    </submittedName>
</protein>
<dbReference type="EMBL" id="RBNL01004546">
    <property type="protein sequence ID" value="RML30127.1"/>
    <property type="molecule type" value="Genomic_DNA"/>
</dbReference>
<evidence type="ECO:0000313" key="1">
    <source>
        <dbReference type="EMBL" id="RML30127.1"/>
    </source>
</evidence>
<organism evidence="1 2">
    <name type="scientific">Pseudomonas syringae pv. maculicola</name>
    <dbReference type="NCBI Taxonomy" id="59511"/>
    <lineage>
        <taxon>Bacteria</taxon>
        <taxon>Pseudomonadati</taxon>
        <taxon>Pseudomonadota</taxon>
        <taxon>Gammaproteobacteria</taxon>
        <taxon>Pseudomonadales</taxon>
        <taxon>Pseudomonadaceae</taxon>
        <taxon>Pseudomonas</taxon>
    </lineage>
</organism>
<evidence type="ECO:0000313" key="2">
    <source>
        <dbReference type="Proteomes" id="UP000282378"/>
    </source>
</evidence>
<proteinExistence type="predicted"/>
<reference evidence="1 2" key="1">
    <citation type="submission" date="2018-08" db="EMBL/GenBank/DDBJ databases">
        <title>Recombination of ecologically and evolutionarily significant loci maintains genetic cohesion in the Pseudomonas syringae species complex.</title>
        <authorList>
            <person name="Dillon M."/>
            <person name="Thakur S."/>
            <person name="Almeida R.N.D."/>
            <person name="Weir B.S."/>
            <person name="Guttman D.S."/>
        </authorList>
    </citation>
    <scope>NUCLEOTIDE SEQUENCE [LARGE SCALE GENOMIC DNA]</scope>
    <source>
        <strain evidence="1 2">88_10</strain>
    </source>
</reference>
<gene>
    <name evidence="1" type="ORF">APX70_02884</name>
</gene>
<dbReference type="AlphaFoldDB" id="A0A3M2UT44"/>
<accession>A0A3M2UT44</accession>
<sequence>MSFIGRGRPEIDNASSATGNYQSFRVSKKGHLDGKDGCKPALLVRFGCTGLD</sequence>
<name>A0A3M2UT44_PSEYM</name>
<comment type="caution">
    <text evidence="1">The sequence shown here is derived from an EMBL/GenBank/DDBJ whole genome shotgun (WGS) entry which is preliminary data.</text>
</comment>